<dbReference type="SUPFAM" id="SSF49410">
    <property type="entry name" value="Alpha-macroglobulin receptor domain"/>
    <property type="match status" value="1"/>
</dbReference>
<dbReference type="Pfam" id="PF00207">
    <property type="entry name" value="A2M"/>
    <property type="match status" value="1"/>
</dbReference>
<keyword evidence="4" id="KW-0722">Serine protease inhibitor</keyword>
<dbReference type="InterPro" id="IPR050473">
    <property type="entry name" value="A2M/Complement_sys"/>
</dbReference>
<evidence type="ECO:0000313" key="12">
    <source>
        <dbReference type="Proteomes" id="UP001152622"/>
    </source>
</evidence>
<dbReference type="Pfam" id="PF07678">
    <property type="entry name" value="TED_complement"/>
    <property type="match status" value="1"/>
</dbReference>
<accession>A0A9Q1IW60</accession>
<comment type="caution">
    <text evidence="11">The sequence shown here is derived from an EMBL/GenBank/DDBJ whole genome shotgun (WGS) entry which is preliminary data.</text>
</comment>
<dbReference type="FunFam" id="1.50.10.20:FF:000001">
    <property type="entry name" value="CD109 isoform 1"/>
    <property type="match status" value="1"/>
</dbReference>
<dbReference type="AlphaFoldDB" id="A0A9Q1IW60"/>
<evidence type="ECO:0000256" key="4">
    <source>
        <dbReference type="ARBA" id="ARBA00022900"/>
    </source>
</evidence>
<evidence type="ECO:0000259" key="10">
    <source>
        <dbReference type="SMART" id="SM01361"/>
    </source>
</evidence>
<evidence type="ECO:0000259" key="8">
    <source>
        <dbReference type="SMART" id="SM01359"/>
    </source>
</evidence>
<dbReference type="Gene3D" id="2.60.40.10">
    <property type="entry name" value="Immunoglobulins"/>
    <property type="match status" value="1"/>
</dbReference>
<organism evidence="11 12">
    <name type="scientific">Synaphobranchus kaupii</name>
    <name type="common">Kaup's arrowtooth eel</name>
    <dbReference type="NCBI Taxonomy" id="118154"/>
    <lineage>
        <taxon>Eukaryota</taxon>
        <taxon>Metazoa</taxon>
        <taxon>Chordata</taxon>
        <taxon>Craniata</taxon>
        <taxon>Vertebrata</taxon>
        <taxon>Euteleostomi</taxon>
        <taxon>Actinopterygii</taxon>
        <taxon>Neopterygii</taxon>
        <taxon>Teleostei</taxon>
        <taxon>Anguilliformes</taxon>
        <taxon>Synaphobranchidae</taxon>
        <taxon>Synaphobranchus</taxon>
    </lineage>
</organism>
<dbReference type="PANTHER" id="PTHR11412">
    <property type="entry name" value="MACROGLOBULIN / COMPLEMENT"/>
    <property type="match status" value="1"/>
</dbReference>
<dbReference type="GO" id="GO:0005615">
    <property type="term" value="C:extracellular space"/>
    <property type="evidence" value="ECO:0007669"/>
    <property type="project" value="InterPro"/>
</dbReference>
<dbReference type="InterPro" id="IPR041813">
    <property type="entry name" value="A2M_TED"/>
</dbReference>
<dbReference type="OrthoDB" id="9998011at2759"/>
<evidence type="ECO:0000256" key="3">
    <source>
        <dbReference type="ARBA" id="ARBA00022729"/>
    </source>
</evidence>
<evidence type="ECO:0008006" key="13">
    <source>
        <dbReference type="Google" id="ProtNLM"/>
    </source>
</evidence>
<dbReference type="Pfam" id="PF07703">
    <property type="entry name" value="A2M_BRD"/>
    <property type="match status" value="1"/>
</dbReference>
<dbReference type="InterPro" id="IPR036595">
    <property type="entry name" value="A-macroglobulin_rcpt-bd_sf"/>
</dbReference>
<dbReference type="InterPro" id="IPR011626">
    <property type="entry name" value="Alpha-macroglobulin_TED"/>
</dbReference>
<dbReference type="Gene3D" id="6.20.50.160">
    <property type="match status" value="1"/>
</dbReference>
<evidence type="ECO:0000256" key="6">
    <source>
        <dbReference type="ARBA" id="ARBA00023157"/>
    </source>
</evidence>
<dbReference type="CDD" id="cd02897">
    <property type="entry name" value="A2M_2"/>
    <property type="match status" value="1"/>
</dbReference>
<evidence type="ECO:0000259" key="9">
    <source>
        <dbReference type="SMART" id="SM01360"/>
    </source>
</evidence>
<dbReference type="InterPro" id="IPR047565">
    <property type="entry name" value="Alpha-macroglob_thiol-ester_cl"/>
</dbReference>
<dbReference type="InterPro" id="IPR019742">
    <property type="entry name" value="MacrogloblnA2_CS"/>
</dbReference>
<feature type="domain" description="Alpha-2-macroglobulin" evidence="9">
    <location>
        <begin position="218"/>
        <end position="310"/>
    </location>
</feature>
<sequence length="1057" mass="115825">MEALTPEDRQRTVTLTVTQNRYSPWNWRQDVWDQVQPRRPNASRPTVGPAEPGQVYPYPLFAEDDWPEPETLTLPVPASGVVPIHLQLSDDVATLHIEARFRDSTASFVLYSSYSSPSKSYIQIRRDQSPAQVISKGQVVAAGTMSSASFTLTPDESWAPQAFVVVYCVRTDGEIINDAMLIPIAPVLKNNVTLSWSRALAKPGERVTLGVSVTEPGSLVGILVVDQVTKWPKQDNDITLEAVLEELTEYKTDRVSGPEGIIMRSDPYSIFKDFFLSLYLPVYIIRGEQLVMEVNLFNYLPQELEVMVIVAESESFEFVFNTSLSMASRQTVYVGSQDSTTVRFPIRPKILGEILISVEAFSSISYDSLKRKVLVKPEGLEQSFSKSLFLELAPSEDRISREIVFTFPPGVVQGSKRAEVAVVGDILGPSITGLESLIQLPYGCGEQNMIHFAPNIYVLQYLTNTQQVIEDIRNKAISFMRQGYQQELSYQREDGSFSAFGNSDSSGSTWLSAFVLRCFLQARPFISIDPGVLSSTVAWLVDRQRPDGAFLEPGRVIHTELQGGLDGPVALTAYVLTALLEEHTYASVYGNTVSKALGFLEGKLASGIYSNYSLCLVVYALSLADHSNASAALTELINRADVHDNVMSWSSSGAGLSDLWQPRSSDIEMAAYVLLSLFKQAMVDRGIPLLKWLIVQRTHLGGYGSTQICKFPPPHASGRANCFHAPRRNAAAGLGRMRRAVDADASTCSQCVASDKLIVTVSSSRVYSKNLLSDRIAASGSSAVDPADTIIALQALSWYAAFSGSAAIDLSVEVVRVPSLSEASFQIDSTNYLLRQSLEIEAERDIHIEVSVEGRGFAILQLNVFYNLESGGLSRKRRDTAEQEGFYLSVNVIADEWNTDHFTITVCTRLLANQGINQTGMALMEVGLLSGFSLAQDGVETSDLVKKVETSPGKVVLYLDSVTQSLVCVRIPTMRDFKVAHVQDVAVVVYDYYVPLRKATRMYNSKAVSGASTCSFCGDDCSLCGGMDVPVYGGSSPTRSATYAPTALLLAFLASAF</sequence>
<dbReference type="Pfam" id="PF07677">
    <property type="entry name" value="A2M_recep"/>
    <property type="match status" value="1"/>
</dbReference>
<dbReference type="SMART" id="SM01419">
    <property type="entry name" value="Thiol-ester_cl"/>
    <property type="match status" value="1"/>
</dbReference>
<evidence type="ECO:0000256" key="5">
    <source>
        <dbReference type="ARBA" id="ARBA00022966"/>
    </source>
</evidence>
<keyword evidence="12" id="KW-1185">Reference proteome</keyword>
<dbReference type="InterPro" id="IPR011625">
    <property type="entry name" value="A2M_N_BRD"/>
</dbReference>
<evidence type="ECO:0000256" key="1">
    <source>
        <dbReference type="ARBA" id="ARBA00010952"/>
    </source>
</evidence>
<keyword evidence="3" id="KW-0732">Signal</keyword>
<dbReference type="Proteomes" id="UP001152622">
    <property type="component" value="Chromosome 6"/>
</dbReference>
<reference evidence="11" key="1">
    <citation type="journal article" date="2023" name="Science">
        <title>Genome structures resolve the early diversification of teleost fishes.</title>
        <authorList>
            <person name="Parey E."/>
            <person name="Louis A."/>
            <person name="Montfort J."/>
            <person name="Bouchez O."/>
            <person name="Roques C."/>
            <person name="Iampietro C."/>
            <person name="Lluch J."/>
            <person name="Castinel A."/>
            <person name="Donnadieu C."/>
            <person name="Desvignes T."/>
            <person name="Floi Bucao C."/>
            <person name="Jouanno E."/>
            <person name="Wen M."/>
            <person name="Mejri S."/>
            <person name="Dirks R."/>
            <person name="Jansen H."/>
            <person name="Henkel C."/>
            <person name="Chen W.J."/>
            <person name="Zahm M."/>
            <person name="Cabau C."/>
            <person name="Klopp C."/>
            <person name="Thompson A.W."/>
            <person name="Robinson-Rechavi M."/>
            <person name="Braasch I."/>
            <person name="Lecointre G."/>
            <person name="Bobe J."/>
            <person name="Postlethwait J.H."/>
            <person name="Berthelot C."/>
            <person name="Roest Crollius H."/>
            <person name="Guiguen Y."/>
        </authorList>
    </citation>
    <scope>NUCLEOTIDE SEQUENCE</scope>
    <source>
        <strain evidence="11">WJC10195</strain>
    </source>
</reference>
<dbReference type="SUPFAM" id="SSF48239">
    <property type="entry name" value="Terpenoid cyclases/Protein prenyltransferases"/>
    <property type="match status" value="1"/>
</dbReference>
<keyword evidence="6" id="KW-1015">Disulfide bond</keyword>
<evidence type="ECO:0000256" key="2">
    <source>
        <dbReference type="ARBA" id="ARBA00022690"/>
    </source>
</evidence>
<keyword evidence="2" id="KW-0646">Protease inhibitor</keyword>
<dbReference type="SMART" id="SM01360">
    <property type="entry name" value="A2M"/>
    <property type="match status" value="1"/>
</dbReference>
<feature type="domain" description="Alpha-macroglobulin receptor-binding" evidence="10">
    <location>
        <begin position="919"/>
        <end position="1003"/>
    </location>
</feature>
<proteinExistence type="inferred from homology"/>
<dbReference type="InterPro" id="IPR013783">
    <property type="entry name" value="Ig-like_fold"/>
</dbReference>
<dbReference type="Gene3D" id="1.50.10.20">
    <property type="match status" value="2"/>
</dbReference>
<dbReference type="InterPro" id="IPR008930">
    <property type="entry name" value="Terpenoid_cyclase/PrenylTrfase"/>
</dbReference>
<dbReference type="InterPro" id="IPR001599">
    <property type="entry name" value="Macroglobln_a2"/>
</dbReference>
<keyword evidence="5" id="KW-0882">Thioester bond</keyword>
<protein>
    <recommendedName>
        <fullName evidence="13">CD109 antigen</fullName>
    </recommendedName>
</protein>
<dbReference type="EMBL" id="JAINUF010000006">
    <property type="protein sequence ID" value="KAJ8356094.1"/>
    <property type="molecule type" value="Genomic_DNA"/>
</dbReference>
<comment type="similarity">
    <text evidence="1">Belongs to the protease inhibitor I39 (alpha-2-macroglobulin) family.</text>
</comment>
<dbReference type="Gene3D" id="2.60.40.690">
    <property type="entry name" value="Alpha-macroglobulin, receptor-binding domain"/>
    <property type="match status" value="1"/>
</dbReference>
<dbReference type="SMART" id="SM01361">
    <property type="entry name" value="A2M_recep"/>
    <property type="match status" value="1"/>
</dbReference>
<dbReference type="SMART" id="SM01359">
    <property type="entry name" value="A2M_N_2"/>
    <property type="match status" value="1"/>
</dbReference>
<feature type="domain" description="Alpha-2-macroglobulin bait region" evidence="8">
    <location>
        <begin position="95"/>
        <end position="228"/>
    </location>
</feature>
<dbReference type="PANTHER" id="PTHR11412:SF136">
    <property type="entry name" value="CD109 ANTIGEN"/>
    <property type="match status" value="1"/>
</dbReference>
<dbReference type="InterPro" id="IPR009048">
    <property type="entry name" value="A-macroglobulin_rcpt-bd"/>
</dbReference>
<evidence type="ECO:0000256" key="7">
    <source>
        <dbReference type="ARBA" id="ARBA00023180"/>
    </source>
</evidence>
<dbReference type="Gene3D" id="2.60.40.1930">
    <property type="match status" value="1"/>
</dbReference>
<keyword evidence="7" id="KW-0325">Glycoprotein</keyword>
<dbReference type="GO" id="GO:0004867">
    <property type="term" value="F:serine-type endopeptidase inhibitor activity"/>
    <property type="evidence" value="ECO:0007669"/>
    <property type="project" value="UniProtKB-KW"/>
</dbReference>
<dbReference type="Gene3D" id="2.60.120.1540">
    <property type="match status" value="2"/>
</dbReference>
<gene>
    <name evidence="11" type="ORF">SKAU_G00188880</name>
</gene>
<dbReference type="PROSITE" id="PS00477">
    <property type="entry name" value="ALPHA_2_MACROGLOBULIN"/>
    <property type="match status" value="1"/>
</dbReference>
<name>A0A9Q1IW60_SYNKA</name>
<evidence type="ECO:0000313" key="11">
    <source>
        <dbReference type="EMBL" id="KAJ8356094.1"/>
    </source>
</evidence>